<accession>F9F3W8</accession>
<protein>
    <submittedName>
        <fullName evidence="1">Uncharacterized protein</fullName>
    </submittedName>
</protein>
<sequence>MPTTTKRWGSKNAVNTEKLVFRHEFPIKRFCRLEKLRGALGDIFGSDDWIVESNGKSFVIKVGRRVNLENELKARGVIFNSMGIARATSGITKTLSSPHWV</sequence>
<dbReference type="OrthoDB" id="5096764at2759"/>
<organism evidence="1">
    <name type="scientific">Fusarium oxysporum (strain Fo5176)</name>
    <name type="common">Fusarium vascular wilt</name>
    <dbReference type="NCBI Taxonomy" id="660025"/>
    <lineage>
        <taxon>Eukaryota</taxon>
        <taxon>Fungi</taxon>
        <taxon>Dikarya</taxon>
        <taxon>Ascomycota</taxon>
        <taxon>Pezizomycotina</taxon>
        <taxon>Sordariomycetes</taxon>
        <taxon>Hypocreomycetidae</taxon>
        <taxon>Hypocreales</taxon>
        <taxon>Nectriaceae</taxon>
        <taxon>Fusarium</taxon>
        <taxon>Fusarium oxysporum species complex</taxon>
    </lineage>
</organism>
<name>F9F3W8_FUSOF</name>
<comment type="caution">
    <text evidence="1">The sequence shown here is derived from an EMBL/GenBank/DDBJ whole genome shotgun (WGS) entry which is preliminary data.</text>
</comment>
<dbReference type="EMBL" id="AFQF01000433">
    <property type="protein sequence ID" value="EGU88372.1"/>
    <property type="molecule type" value="Genomic_DNA"/>
</dbReference>
<proteinExistence type="predicted"/>
<dbReference type="AlphaFoldDB" id="F9F3W8"/>
<dbReference type="PaxDb" id="5507-FOXG_10714P0"/>
<reference evidence="1" key="1">
    <citation type="journal article" date="2012" name="Mol. Plant Microbe Interact.">
        <title>A highly conserved effector in Fusarium oxysporum is required for full virulence on Arabidopsis.</title>
        <authorList>
            <person name="Thatcher L.F."/>
            <person name="Gardiner D.M."/>
            <person name="Kazan K."/>
            <person name="Manners J."/>
        </authorList>
    </citation>
    <scope>NUCLEOTIDE SEQUENCE [LARGE SCALE GENOMIC DNA]</scope>
    <source>
        <strain evidence="1">Fo5176</strain>
    </source>
</reference>
<gene>
    <name evidence="1" type="ORF">FOXB_01093</name>
</gene>
<evidence type="ECO:0000313" key="1">
    <source>
        <dbReference type="EMBL" id="EGU88372.1"/>
    </source>
</evidence>